<feature type="region of interest" description="Disordered" evidence="6">
    <location>
        <begin position="189"/>
        <end position="323"/>
    </location>
</feature>
<evidence type="ECO:0000256" key="1">
    <source>
        <dbReference type="ARBA" id="ARBA00000971"/>
    </source>
</evidence>
<feature type="compositionally biased region" description="Basic residues" evidence="6">
    <location>
        <begin position="253"/>
        <end position="290"/>
    </location>
</feature>
<dbReference type="PANTHER" id="PTHR11071:SF561">
    <property type="entry name" value="PEPTIDYL-PROLYL CIS-TRANS ISOMERASE D-RELATED"/>
    <property type="match status" value="1"/>
</dbReference>
<evidence type="ECO:0000256" key="3">
    <source>
        <dbReference type="ARBA" id="ARBA00013194"/>
    </source>
</evidence>
<comment type="similarity">
    <text evidence="2">Belongs to the cyclophilin-type PPIase family.</text>
</comment>
<feature type="compositionally biased region" description="Low complexity" evidence="6">
    <location>
        <begin position="443"/>
        <end position="485"/>
    </location>
</feature>
<feature type="compositionally biased region" description="Low complexity" evidence="6">
    <location>
        <begin position="593"/>
        <end position="602"/>
    </location>
</feature>
<comment type="caution">
    <text evidence="8">The sequence shown here is derived from an EMBL/GenBank/DDBJ whole genome shotgun (WGS) entry which is preliminary data.</text>
</comment>
<accession>A0AA88UWF4</accession>
<dbReference type="GO" id="GO:0006457">
    <property type="term" value="P:protein folding"/>
    <property type="evidence" value="ECO:0007669"/>
    <property type="project" value="TreeGrafter"/>
</dbReference>
<feature type="compositionally biased region" description="Basic and acidic residues" evidence="6">
    <location>
        <begin position="737"/>
        <end position="752"/>
    </location>
</feature>
<dbReference type="InterPro" id="IPR029000">
    <property type="entry name" value="Cyclophilin-like_dom_sf"/>
</dbReference>
<dbReference type="PROSITE" id="PS50072">
    <property type="entry name" value="CSA_PPIASE_2"/>
    <property type="match status" value="1"/>
</dbReference>
<evidence type="ECO:0000256" key="4">
    <source>
        <dbReference type="ARBA" id="ARBA00023110"/>
    </source>
</evidence>
<keyword evidence="9" id="KW-1185">Reference proteome</keyword>
<dbReference type="GO" id="GO:0003755">
    <property type="term" value="F:peptidyl-prolyl cis-trans isomerase activity"/>
    <property type="evidence" value="ECO:0007669"/>
    <property type="project" value="UniProtKB-KW"/>
</dbReference>
<feature type="compositionally biased region" description="Low complexity" evidence="6">
    <location>
        <begin position="753"/>
        <end position="763"/>
    </location>
</feature>
<feature type="compositionally biased region" description="Acidic residues" evidence="6">
    <location>
        <begin position="220"/>
        <end position="238"/>
    </location>
</feature>
<feature type="compositionally biased region" description="Basic residues" evidence="6">
    <location>
        <begin position="196"/>
        <end position="216"/>
    </location>
</feature>
<dbReference type="Pfam" id="PF00160">
    <property type="entry name" value="Pro_isomerase"/>
    <property type="match status" value="1"/>
</dbReference>
<dbReference type="EC" id="5.2.1.8" evidence="3"/>
<feature type="domain" description="PPIase cyclophilin-type" evidence="7">
    <location>
        <begin position="23"/>
        <end position="187"/>
    </location>
</feature>
<feature type="compositionally biased region" description="Basic residues" evidence="6">
    <location>
        <begin position="691"/>
        <end position="700"/>
    </location>
</feature>
<organism evidence="8 9">
    <name type="scientific">Escallonia rubra</name>
    <dbReference type="NCBI Taxonomy" id="112253"/>
    <lineage>
        <taxon>Eukaryota</taxon>
        <taxon>Viridiplantae</taxon>
        <taxon>Streptophyta</taxon>
        <taxon>Embryophyta</taxon>
        <taxon>Tracheophyta</taxon>
        <taxon>Spermatophyta</taxon>
        <taxon>Magnoliopsida</taxon>
        <taxon>eudicotyledons</taxon>
        <taxon>Gunneridae</taxon>
        <taxon>Pentapetalae</taxon>
        <taxon>asterids</taxon>
        <taxon>campanulids</taxon>
        <taxon>Escalloniales</taxon>
        <taxon>Escalloniaceae</taxon>
        <taxon>Escallonia</taxon>
    </lineage>
</organism>
<dbReference type="GO" id="GO:0016018">
    <property type="term" value="F:cyclosporin A binding"/>
    <property type="evidence" value="ECO:0007669"/>
    <property type="project" value="TreeGrafter"/>
</dbReference>
<comment type="catalytic activity">
    <reaction evidence="1">
        <text>[protein]-peptidylproline (omega=180) = [protein]-peptidylproline (omega=0)</text>
        <dbReference type="Rhea" id="RHEA:16237"/>
        <dbReference type="Rhea" id="RHEA-COMP:10747"/>
        <dbReference type="Rhea" id="RHEA-COMP:10748"/>
        <dbReference type="ChEBI" id="CHEBI:83833"/>
        <dbReference type="ChEBI" id="CHEBI:83834"/>
        <dbReference type="EC" id="5.2.1.8"/>
    </reaction>
</comment>
<protein>
    <recommendedName>
        <fullName evidence="3">peptidylprolyl isomerase</fullName>
        <ecNumber evidence="3">5.2.1.8</ecNumber>
    </recommendedName>
</protein>
<dbReference type="PRINTS" id="PR00153">
    <property type="entry name" value="CSAPPISMRASE"/>
</dbReference>
<evidence type="ECO:0000256" key="5">
    <source>
        <dbReference type="ARBA" id="ARBA00023235"/>
    </source>
</evidence>
<feature type="compositionally biased region" description="Low complexity" evidence="6">
    <location>
        <begin position="239"/>
        <end position="248"/>
    </location>
</feature>
<dbReference type="EMBL" id="JAVXUO010000273">
    <property type="protein sequence ID" value="KAK2993767.1"/>
    <property type="molecule type" value="Genomic_DNA"/>
</dbReference>
<sequence>MVFPISSSLKTIGTEVGREYLVFIHIIRGLSNWLYLLFQLYSDVMPKTAENFRALCTGEMGISSKTGKALHYKGSFFHRIIKGSMAQGGDFFKRDGSYGESIYGDKFPDESAKLKHDGPGLLSMAIADRDARGSLFSVTFRANHHFDRKYVVFGKLVQGHEVLKKIESVGDEEGRPTVTVKIVNCGEYSEGGNHEVRRKGKPKKSSKERRKKRRRHYETESDSSSDSETETSESESDSDLSSSDISSSSDDRRRKRKRSKRDRHKRGKRRDKRRERKRKRRDKRSKRRSKRASDSLSETESSTESSSEDNGDVRRPNRKHKHLPKITGTRYSIPIILRSDIDPFTVVFLGVVLLTIVHLLLTIRHCQRSAAGNKSSLAEEKEDASLYPKKGEVSDMLEREEGEYPKENGEPQSNGIEVDNRSEKSADRQPDVVDDHPGKSRSRSLSPRRAPSKSMSISPKRSLSKSLSISPKRSVSRSQSVSRSPPHASRRGRSISRSPLKSESSRSPARSVSRSPVRAKKATPTSRSPTASPPRRSFSRSPPRTSSRKSSRKSASRSPVRSSRRSLTRSPVRSSRRSISRSSGKAPSRKSASRSPPRAFARNNRRSYSRSPIGVGRRARSPADRGRSSSRSPSPDGSPKRIRRGRGFSERYSYARRYQTPERYRYGSRYDRDRYRTRRSRTRSPSVSRSPVRHRTRRYSRSPVRNRSPVVTSRYRSSPAERRRAPSPSRSLSESKSSQDSESPKRASKENSRSSSASPPAKKGLVSYGDGSPDSGQSDIAASKPGTGIILRWALPCI</sequence>
<keyword evidence="4" id="KW-0697">Rotamase</keyword>
<feature type="compositionally biased region" description="Low complexity" evidence="6">
    <location>
        <begin position="523"/>
        <end position="545"/>
    </location>
</feature>
<feature type="region of interest" description="Disordered" evidence="6">
    <location>
        <begin position="369"/>
        <end position="786"/>
    </location>
</feature>
<reference evidence="8" key="1">
    <citation type="submission" date="2022-12" db="EMBL/GenBank/DDBJ databases">
        <title>Draft genome assemblies for two species of Escallonia (Escalloniales).</title>
        <authorList>
            <person name="Chanderbali A."/>
            <person name="Dervinis C."/>
            <person name="Anghel I."/>
            <person name="Soltis D."/>
            <person name="Soltis P."/>
            <person name="Zapata F."/>
        </authorList>
    </citation>
    <scope>NUCLEOTIDE SEQUENCE</scope>
    <source>
        <strain evidence="8">UCBG92.1500</strain>
        <tissue evidence="8">Leaf</tissue>
    </source>
</reference>
<keyword evidence="5" id="KW-0413">Isomerase</keyword>
<dbReference type="Gene3D" id="2.40.100.10">
    <property type="entry name" value="Cyclophilin-like"/>
    <property type="match status" value="1"/>
</dbReference>
<gene>
    <name evidence="8" type="ORF">RJ640_025074</name>
</gene>
<dbReference type="FunFam" id="2.40.100.10:FF:000025">
    <property type="entry name" value="Peptidyl-prolyl cis-trans isomerase CYP19-2"/>
    <property type="match status" value="1"/>
</dbReference>
<dbReference type="InterPro" id="IPR002130">
    <property type="entry name" value="Cyclophilin-type_PPIase_dom"/>
</dbReference>
<evidence type="ECO:0000259" key="7">
    <source>
        <dbReference type="PROSITE" id="PS50072"/>
    </source>
</evidence>
<dbReference type="PANTHER" id="PTHR11071">
    <property type="entry name" value="PEPTIDYL-PROLYL CIS-TRANS ISOMERASE"/>
    <property type="match status" value="1"/>
</dbReference>
<evidence type="ECO:0000256" key="2">
    <source>
        <dbReference type="ARBA" id="ARBA00007365"/>
    </source>
</evidence>
<feature type="compositionally biased region" description="Low complexity" evidence="6">
    <location>
        <begin position="495"/>
        <end position="516"/>
    </location>
</feature>
<name>A0AA88UWF4_9ASTE</name>
<dbReference type="AlphaFoldDB" id="A0AA88UWF4"/>
<feature type="compositionally biased region" description="Basic residues" evidence="6">
    <location>
        <begin position="546"/>
        <end position="555"/>
    </location>
</feature>
<dbReference type="Proteomes" id="UP001187471">
    <property type="component" value="Unassembled WGS sequence"/>
</dbReference>
<proteinExistence type="inferred from homology"/>
<evidence type="ECO:0000256" key="6">
    <source>
        <dbReference type="SAM" id="MobiDB-lite"/>
    </source>
</evidence>
<feature type="compositionally biased region" description="Basic and acidic residues" evidence="6">
    <location>
        <begin position="389"/>
        <end position="409"/>
    </location>
</feature>
<feature type="compositionally biased region" description="Basic and acidic residues" evidence="6">
    <location>
        <begin position="659"/>
        <end position="674"/>
    </location>
</feature>
<feature type="compositionally biased region" description="Low complexity" evidence="6">
    <location>
        <begin position="294"/>
        <end position="305"/>
    </location>
</feature>
<dbReference type="GO" id="GO:0005737">
    <property type="term" value="C:cytoplasm"/>
    <property type="evidence" value="ECO:0007669"/>
    <property type="project" value="TreeGrafter"/>
</dbReference>
<dbReference type="SUPFAM" id="SSF50891">
    <property type="entry name" value="Cyclophilin-like"/>
    <property type="match status" value="1"/>
</dbReference>
<feature type="compositionally biased region" description="Low complexity" evidence="6">
    <location>
        <begin position="726"/>
        <end position="736"/>
    </location>
</feature>
<feature type="compositionally biased region" description="Basic and acidic residues" evidence="6">
    <location>
        <begin position="418"/>
        <end position="438"/>
    </location>
</feature>
<feature type="compositionally biased region" description="Low complexity" evidence="6">
    <location>
        <begin position="701"/>
        <end position="718"/>
    </location>
</feature>
<evidence type="ECO:0000313" key="9">
    <source>
        <dbReference type="Proteomes" id="UP001187471"/>
    </source>
</evidence>
<evidence type="ECO:0000313" key="8">
    <source>
        <dbReference type="EMBL" id="KAK2993767.1"/>
    </source>
</evidence>